<name>A0A834S6R1_9PLEO</name>
<evidence type="ECO:0000313" key="2">
    <source>
        <dbReference type="EMBL" id="KAF7576690.1"/>
    </source>
</evidence>
<accession>A0A834S6R1</accession>
<dbReference type="RefSeq" id="XP_065965129.1">
    <property type="nucleotide sequence ID" value="XM_066102927.1"/>
</dbReference>
<evidence type="ECO:0000313" key="3">
    <source>
        <dbReference type="Proteomes" id="UP000245464"/>
    </source>
</evidence>
<dbReference type="AlphaFoldDB" id="A0A834S6R1"/>
<dbReference type="EMBL" id="NQIK02000001">
    <property type="protein sequence ID" value="KAF7576690.1"/>
    <property type="molecule type" value="Genomic_DNA"/>
</dbReference>
<evidence type="ECO:0000256" key="1">
    <source>
        <dbReference type="SAM" id="MobiDB-lite"/>
    </source>
</evidence>
<organism evidence="2 3">
    <name type="scientific">Pyrenophora tritici-repentis</name>
    <dbReference type="NCBI Taxonomy" id="45151"/>
    <lineage>
        <taxon>Eukaryota</taxon>
        <taxon>Fungi</taxon>
        <taxon>Dikarya</taxon>
        <taxon>Ascomycota</taxon>
        <taxon>Pezizomycotina</taxon>
        <taxon>Dothideomycetes</taxon>
        <taxon>Pleosporomycetidae</taxon>
        <taxon>Pleosporales</taxon>
        <taxon>Pleosporineae</taxon>
        <taxon>Pleosporaceae</taxon>
        <taxon>Pyrenophora</taxon>
    </lineage>
</organism>
<dbReference type="KEGG" id="ptrr:90953961"/>
<gene>
    <name evidence="2" type="ORF">PtrM4_009300</name>
</gene>
<dbReference type="GeneID" id="90953961"/>
<feature type="compositionally biased region" description="Polar residues" evidence="1">
    <location>
        <begin position="17"/>
        <end position="27"/>
    </location>
</feature>
<comment type="caution">
    <text evidence="2">The sequence shown here is derived from an EMBL/GenBank/DDBJ whole genome shotgun (WGS) entry which is preliminary data.</text>
</comment>
<dbReference type="Proteomes" id="UP000245464">
    <property type="component" value="Chromosome 1"/>
</dbReference>
<feature type="region of interest" description="Disordered" evidence="1">
    <location>
        <begin position="17"/>
        <end position="36"/>
    </location>
</feature>
<reference evidence="2 3" key="1">
    <citation type="journal article" date="2018" name="BMC Genomics">
        <title>Comparative genomics of the wheat fungal pathogen Pyrenophora tritici-repentis reveals chromosomal variations and genome plasticity.</title>
        <authorList>
            <person name="Moolhuijzen P."/>
            <person name="See P.T."/>
            <person name="Hane J.K."/>
            <person name="Shi G."/>
            <person name="Liu Z."/>
            <person name="Oliver R.P."/>
            <person name="Moffat C.S."/>
        </authorList>
    </citation>
    <scope>NUCLEOTIDE SEQUENCE [LARGE SCALE GENOMIC DNA]</scope>
    <source>
        <strain evidence="2">M4</strain>
    </source>
</reference>
<proteinExistence type="predicted"/>
<sequence length="67" mass="7022">MLHFSMHVMSSVKQASFARTASSTSPEPQGGIHGQPALADLVDDVTVVEAGLSHGQQCDNITWACAP</sequence>
<protein>
    <submittedName>
        <fullName evidence="2">Uncharacterized protein</fullName>
    </submittedName>
</protein>